<sequence>MNNNQKVVYGKATSLLLRDNIKGLQACSVQSSSISEVRIENVVTQDLENQEEVGAEDEEEQGHSLLDPCEDQPHHQIHC</sequence>
<dbReference type="Proteomes" id="UP000002051">
    <property type="component" value="Chromosome 4"/>
</dbReference>
<feature type="region of interest" description="Disordered" evidence="1">
    <location>
        <begin position="50"/>
        <end position="79"/>
    </location>
</feature>
<protein>
    <submittedName>
        <fullName evidence="2 3">Uncharacterized protein</fullName>
    </submittedName>
</protein>
<organism evidence="2 4">
    <name type="scientific">Medicago truncatula</name>
    <name type="common">Barrel medic</name>
    <name type="synonym">Medicago tribuloides</name>
    <dbReference type="NCBI Taxonomy" id="3880"/>
    <lineage>
        <taxon>Eukaryota</taxon>
        <taxon>Viridiplantae</taxon>
        <taxon>Streptophyta</taxon>
        <taxon>Embryophyta</taxon>
        <taxon>Tracheophyta</taxon>
        <taxon>Spermatophyta</taxon>
        <taxon>Magnoliopsida</taxon>
        <taxon>eudicotyledons</taxon>
        <taxon>Gunneridae</taxon>
        <taxon>Pentapetalae</taxon>
        <taxon>rosids</taxon>
        <taxon>fabids</taxon>
        <taxon>Fabales</taxon>
        <taxon>Fabaceae</taxon>
        <taxon>Papilionoideae</taxon>
        <taxon>50 kb inversion clade</taxon>
        <taxon>NPAAA clade</taxon>
        <taxon>Hologalegina</taxon>
        <taxon>IRL clade</taxon>
        <taxon>Trifolieae</taxon>
        <taxon>Medicago</taxon>
    </lineage>
</organism>
<evidence type="ECO:0000256" key="1">
    <source>
        <dbReference type="SAM" id="MobiDB-lite"/>
    </source>
</evidence>
<proteinExistence type="predicted"/>
<evidence type="ECO:0000313" key="2">
    <source>
        <dbReference type="EMBL" id="KEH32098.1"/>
    </source>
</evidence>
<accession>A0A072USM7</accession>
<dbReference type="EnsemblPlants" id="KEH32098">
    <property type="protein sequence ID" value="KEH32098"/>
    <property type="gene ID" value="MTR_4g113105"/>
</dbReference>
<feature type="compositionally biased region" description="Acidic residues" evidence="1">
    <location>
        <begin position="50"/>
        <end position="60"/>
    </location>
</feature>
<keyword evidence="4" id="KW-1185">Reference proteome</keyword>
<dbReference type="EMBL" id="CM001220">
    <property type="protein sequence ID" value="KEH32098.1"/>
    <property type="molecule type" value="Genomic_DNA"/>
</dbReference>
<dbReference type="HOGENOM" id="CLU_2609659_0_0_1"/>
<reference evidence="3" key="3">
    <citation type="submission" date="2015-04" db="UniProtKB">
        <authorList>
            <consortium name="EnsemblPlants"/>
        </authorList>
    </citation>
    <scope>IDENTIFICATION</scope>
    <source>
        <strain evidence="3">cv. Jemalong A17</strain>
    </source>
</reference>
<reference evidence="2 4" key="1">
    <citation type="journal article" date="2011" name="Nature">
        <title>The Medicago genome provides insight into the evolution of rhizobial symbioses.</title>
        <authorList>
            <person name="Young N.D."/>
            <person name="Debelle F."/>
            <person name="Oldroyd G.E."/>
            <person name="Geurts R."/>
            <person name="Cannon S.B."/>
            <person name="Udvardi M.K."/>
            <person name="Benedito V.A."/>
            <person name="Mayer K.F."/>
            <person name="Gouzy J."/>
            <person name="Schoof H."/>
            <person name="Van de Peer Y."/>
            <person name="Proost S."/>
            <person name="Cook D.R."/>
            <person name="Meyers B.C."/>
            <person name="Spannagl M."/>
            <person name="Cheung F."/>
            <person name="De Mita S."/>
            <person name="Krishnakumar V."/>
            <person name="Gundlach H."/>
            <person name="Zhou S."/>
            <person name="Mudge J."/>
            <person name="Bharti A.K."/>
            <person name="Murray J.D."/>
            <person name="Naoumkina M.A."/>
            <person name="Rosen B."/>
            <person name="Silverstein K.A."/>
            <person name="Tang H."/>
            <person name="Rombauts S."/>
            <person name="Zhao P.X."/>
            <person name="Zhou P."/>
            <person name="Barbe V."/>
            <person name="Bardou P."/>
            <person name="Bechner M."/>
            <person name="Bellec A."/>
            <person name="Berger A."/>
            <person name="Berges H."/>
            <person name="Bidwell S."/>
            <person name="Bisseling T."/>
            <person name="Choisne N."/>
            <person name="Couloux A."/>
            <person name="Denny R."/>
            <person name="Deshpande S."/>
            <person name="Dai X."/>
            <person name="Doyle J.J."/>
            <person name="Dudez A.M."/>
            <person name="Farmer A.D."/>
            <person name="Fouteau S."/>
            <person name="Franken C."/>
            <person name="Gibelin C."/>
            <person name="Gish J."/>
            <person name="Goldstein S."/>
            <person name="Gonzalez A.J."/>
            <person name="Green P.J."/>
            <person name="Hallab A."/>
            <person name="Hartog M."/>
            <person name="Hua A."/>
            <person name="Humphray S.J."/>
            <person name="Jeong D.H."/>
            <person name="Jing Y."/>
            <person name="Jocker A."/>
            <person name="Kenton S.M."/>
            <person name="Kim D.J."/>
            <person name="Klee K."/>
            <person name="Lai H."/>
            <person name="Lang C."/>
            <person name="Lin S."/>
            <person name="Macmil S.L."/>
            <person name="Magdelenat G."/>
            <person name="Matthews L."/>
            <person name="McCorrison J."/>
            <person name="Monaghan E.L."/>
            <person name="Mun J.H."/>
            <person name="Najar F.Z."/>
            <person name="Nicholson C."/>
            <person name="Noirot C."/>
            <person name="O'Bleness M."/>
            <person name="Paule C.R."/>
            <person name="Poulain J."/>
            <person name="Prion F."/>
            <person name="Qin B."/>
            <person name="Qu C."/>
            <person name="Retzel E.F."/>
            <person name="Riddle C."/>
            <person name="Sallet E."/>
            <person name="Samain S."/>
            <person name="Samson N."/>
            <person name="Sanders I."/>
            <person name="Saurat O."/>
            <person name="Scarpelli C."/>
            <person name="Schiex T."/>
            <person name="Segurens B."/>
            <person name="Severin A.J."/>
            <person name="Sherrier D.J."/>
            <person name="Shi R."/>
            <person name="Sims S."/>
            <person name="Singer S.R."/>
            <person name="Sinharoy S."/>
            <person name="Sterck L."/>
            <person name="Viollet A."/>
            <person name="Wang B.B."/>
            <person name="Wang K."/>
            <person name="Wang M."/>
            <person name="Wang X."/>
            <person name="Warfsmann J."/>
            <person name="Weissenbach J."/>
            <person name="White D.D."/>
            <person name="White J.D."/>
            <person name="Wiley G.B."/>
            <person name="Wincker P."/>
            <person name="Xing Y."/>
            <person name="Yang L."/>
            <person name="Yao Z."/>
            <person name="Ying F."/>
            <person name="Zhai J."/>
            <person name="Zhou L."/>
            <person name="Zuber A."/>
            <person name="Denarie J."/>
            <person name="Dixon R.A."/>
            <person name="May G.D."/>
            <person name="Schwartz D.C."/>
            <person name="Rogers J."/>
            <person name="Quetier F."/>
            <person name="Town C.D."/>
            <person name="Roe B.A."/>
        </authorList>
    </citation>
    <scope>NUCLEOTIDE SEQUENCE [LARGE SCALE GENOMIC DNA]</scope>
    <source>
        <strain evidence="2">A17</strain>
        <strain evidence="3 4">cv. Jemalong A17</strain>
    </source>
</reference>
<gene>
    <name evidence="2" type="ordered locus">MTR_4g113105</name>
</gene>
<dbReference type="AlphaFoldDB" id="A0A072USM7"/>
<reference evidence="2 4" key="2">
    <citation type="journal article" date="2014" name="BMC Genomics">
        <title>An improved genome release (version Mt4.0) for the model legume Medicago truncatula.</title>
        <authorList>
            <person name="Tang H."/>
            <person name="Krishnakumar V."/>
            <person name="Bidwell S."/>
            <person name="Rosen B."/>
            <person name="Chan A."/>
            <person name="Zhou S."/>
            <person name="Gentzbittel L."/>
            <person name="Childs K.L."/>
            <person name="Yandell M."/>
            <person name="Gundlach H."/>
            <person name="Mayer K.F."/>
            <person name="Schwartz D.C."/>
            <person name="Town C.D."/>
        </authorList>
    </citation>
    <scope>GENOME REANNOTATION</scope>
    <source>
        <strain evidence="2">A17</strain>
        <strain evidence="3 4">cv. Jemalong A17</strain>
    </source>
</reference>
<name>A0A072USM7_MEDTR</name>
<evidence type="ECO:0000313" key="3">
    <source>
        <dbReference type="EnsemblPlants" id="KEH32098"/>
    </source>
</evidence>
<evidence type="ECO:0000313" key="4">
    <source>
        <dbReference type="Proteomes" id="UP000002051"/>
    </source>
</evidence>